<dbReference type="PANTHER" id="PTHR43586:SF8">
    <property type="entry name" value="CYSTEINE DESULFURASE 1, CHLOROPLASTIC"/>
    <property type="match status" value="1"/>
</dbReference>
<evidence type="ECO:0000256" key="6">
    <source>
        <dbReference type="ARBA" id="ARBA00050776"/>
    </source>
</evidence>
<dbReference type="InterPro" id="IPR000192">
    <property type="entry name" value="Aminotrans_V_dom"/>
</dbReference>
<evidence type="ECO:0000256" key="5">
    <source>
        <dbReference type="ARBA" id="ARBA00022898"/>
    </source>
</evidence>
<dbReference type="EC" id="2.8.1.7" evidence="3"/>
<dbReference type="PANTHER" id="PTHR43586">
    <property type="entry name" value="CYSTEINE DESULFURASE"/>
    <property type="match status" value="1"/>
</dbReference>
<evidence type="ECO:0000259" key="8">
    <source>
        <dbReference type="Pfam" id="PF00266"/>
    </source>
</evidence>
<evidence type="ECO:0000256" key="1">
    <source>
        <dbReference type="ARBA" id="ARBA00001933"/>
    </source>
</evidence>
<comment type="catalytic activity">
    <reaction evidence="6">
        <text>(sulfur carrier)-H + L-cysteine = (sulfur carrier)-SH + L-alanine</text>
        <dbReference type="Rhea" id="RHEA:43892"/>
        <dbReference type="Rhea" id="RHEA-COMP:14737"/>
        <dbReference type="Rhea" id="RHEA-COMP:14739"/>
        <dbReference type="ChEBI" id="CHEBI:29917"/>
        <dbReference type="ChEBI" id="CHEBI:35235"/>
        <dbReference type="ChEBI" id="CHEBI:57972"/>
        <dbReference type="ChEBI" id="CHEBI:64428"/>
        <dbReference type="EC" id="2.8.1.7"/>
    </reaction>
</comment>
<dbReference type="GO" id="GO:0030170">
    <property type="term" value="F:pyridoxal phosphate binding"/>
    <property type="evidence" value="ECO:0007669"/>
    <property type="project" value="InterPro"/>
</dbReference>
<comment type="cofactor">
    <cofactor evidence="1 7">
        <name>pyridoxal 5'-phosphate</name>
        <dbReference type="ChEBI" id="CHEBI:597326"/>
    </cofactor>
</comment>
<dbReference type="Gene3D" id="3.40.640.10">
    <property type="entry name" value="Type I PLP-dependent aspartate aminotransferase-like (Major domain)"/>
    <property type="match status" value="1"/>
</dbReference>
<keyword evidence="5" id="KW-0663">Pyridoxal phosphate</keyword>
<dbReference type="InterPro" id="IPR015421">
    <property type="entry name" value="PyrdxlP-dep_Trfase_major"/>
</dbReference>
<comment type="caution">
    <text evidence="9">The sequence shown here is derived from an EMBL/GenBank/DDBJ whole genome shotgun (WGS) entry which is preliminary data.</text>
</comment>
<proteinExistence type="inferred from homology"/>
<name>A0A1F8E0E4_9BACT</name>
<feature type="domain" description="Aminotransferase class V" evidence="8">
    <location>
        <begin position="26"/>
        <end position="396"/>
    </location>
</feature>
<dbReference type="AlphaFoldDB" id="A0A1F8E0E4"/>
<evidence type="ECO:0000256" key="7">
    <source>
        <dbReference type="RuleBase" id="RU004504"/>
    </source>
</evidence>
<dbReference type="InterPro" id="IPR015422">
    <property type="entry name" value="PyrdxlP-dep_Trfase_small"/>
</dbReference>
<dbReference type="GO" id="GO:0031071">
    <property type="term" value="F:cysteine desulfurase activity"/>
    <property type="evidence" value="ECO:0007669"/>
    <property type="project" value="UniProtKB-EC"/>
</dbReference>
<keyword evidence="4" id="KW-0808">Transferase</keyword>
<gene>
    <name evidence="9" type="ORF">A2935_04090</name>
</gene>
<dbReference type="SUPFAM" id="SSF53383">
    <property type="entry name" value="PLP-dependent transferases"/>
    <property type="match status" value="1"/>
</dbReference>
<evidence type="ECO:0000256" key="4">
    <source>
        <dbReference type="ARBA" id="ARBA00022679"/>
    </source>
</evidence>
<evidence type="ECO:0000313" key="9">
    <source>
        <dbReference type="EMBL" id="OGM93829.1"/>
    </source>
</evidence>
<dbReference type="InterPro" id="IPR020578">
    <property type="entry name" value="Aminotrans_V_PyrdxlP_BS"/>
</dbReference>
<dbReference type="PROSITE" id="PS00595">
    <property type="entry name" value="AA_TRANSFER_CLASS_5"/>
    <property type="match status" value="1"/>
</dbReference>
<dbReference type="Proteomes" id="UP000177011">
    <property type="component" value="Unassembled WGS sequence"/>
</dbReference>
<dbReference type="EMBL" id="MGIS01000005">
    <property type="protein sequence ID" value="OGM93829.1"/>
    <property type="molecule type" value="Genomic_DNA"/>
</dbReference>
<dbReference type="InterPro" id="IPR010970">
    <property type="entry name" value="Cys_dSase_SufS"/>
</dbReference>
<dbReference type="PIRSF" id="PIRSF005572">
    <property type="entry name" value="NifS"/>
    <property type="match status" value="1"/>
</dbReference>
<dbReference type="GO" id="GO:0006534">
    <property type="term" value="P:cysteine metabolic process"/>
    <property type="evidence" value="ECO:0007669"/>
    <property type="project" value="InterPro"/>
</dbReference>
<reference evidence="9 10" key="1">
    <citation type="journal article" date="2016" name="Nat. Commun.">
        <title>Thousands of microbial genomes shed light on interconnected biogeochemical processes in an aquifer system.</title>
        <authorList>
            <person name="Anantharaman K."/>
            <person name="Brown C.T."/>
            <person name="Hug L.A."/>
            <person name="Sharon I."/>
            <person name="Castelle C.J."/>
            <person name="Probst A.J."/>
            <person name="Thomas B.C."/>
            <person name="Singh A."/>
            <person name="Wilkins M.J."/>
            <person name="Karaoz U."/>
            <person name="Brodie E.L."/>
            <person name="Williams K.H."/>
            <person name="Hubbard S.S."/>
            <person name="Banfield J.F."/>
        </authorList>
    </citation>
    <scope>NUCLEOTIDE SEQUENCE [LARGE SCALE GENOMIC DNA]</scope>
</reference>
<dbReference type="InterPro" id="IPR015424">
    <property type="entry name" value="PyrdxlP-dep_Trfase"/>
</dbReference>
<evidence type="ECO:0000256" key="3">
    <source>
        <dbReference type="ARBA" id="ARBA00012239"/>
    </source>
</evidence>
<dbReference type="CDD" id="cd06453">
    <property type="entry name" value="SufS_like"/>
    <property type="match status" value="1"/>
</dbReference>
<organism evidence="9 10">
    <name type="scientific">Candidatus Wolfebacteria bacterium RIFCSPLOWO2_01_FULL_47_17b</name>
    <dbReference type="NCBI Taxonomy" id="1802558"/>
    <lineage>
        <taxon>Bacteria</taxon>
        <taxon>Candidatus Wolfeibacteriota</taxon>
    </lineage>
</organism>
<protein>
    <recommendedName>
        <fullName evidence="3">cysteine desulfurase</fullName>
        <ecNumber evidence="3">2.8.1.7</ecNumber>
    </recommendedName>
</protein>
<dbReference type="Pfam" id="PF00266">
    <property type="entry name" value="Aminotran_5"/>
    <property type="match status" value="1"/>
</dbReference>
<evidence type="ECO:0000256" key="2">
    <source>
        <dbReference type="ARBA" id="ARBA00010447"/>
    </source>
</evidence>
<evidence type="ECO:0000313" key="10">
    <source>
        <dbReference type="Proteomes" id="UP000177011"/>
    </source>
</evidence>
<dbReference type="Gene3D" id="3.90.1150.10">
    <property type="entry name" value="Aspartate Aminotransferase, domain 1"/>
    <property type="match status" value="1"/>
</dbReference>
<comment type="similarity">
    <text evidence="2">Belongs to the class-V pyridoxal-phosphate-dependent aminotransferase family. Csd subfamily.</text>
</comment>
<accession>A0A1F8E0E4</accession>
<sequence>MLDVKKIKENFPIFDSYRERYGKELVYLDSAASSQTPRQVVEAMNEYYFNYRSNVHRSPYALGTAATSAYENARTTVAKFIGAEKWEIIFTPGATFGVNMLVLMLEKYLKLGQKDEITISVAEHHSNFIPFQELAKRSGAVVRLIPLKGTDLDYDIAKKLIWRGTKIVTLPLASNVLGTLYDIRRIVQWARQAGAITIVDATTAIGHIGVDVRSLGCDFLFFSGHKMLGPTGIGVLYGREELLTRLYPSFFGGGIVESVTEKETTYLDIPECFEPGTPNIAGAIGLARAIEYVHSLGMGTVTEHVQELVHYTIKKLDAIPYLTVLSEKNEKKNSGVVSFSVLGIGSQRLTKALDHEHISIRGGHHCAMPLVNRLGVSGVCRASFYVYNDQTDINTLVSGIKKARELLK</sequence>
<dbReference type="InterPro" id="IPR016454">
    <property type="entry name" value="Cysteine_dSase"/>
</dbReference>